<evidence type="ECO:0000256" key="1">
    <source>
        <dbReference type="ARBA" id="ARBA00004370"/>
    </source>
</evidence>
<name>A0A6J6LYK8_9ZZZZ</name>
<protein>
    <submittedName>
        <fullName evidence="4">Unannotated protein</fullName>
    </submittedName>
</protein>
<dbReference type="EMBL" id="CAEZWR010000083">
    <property type="protein sequence ID" value="CAB4665584.1"/>
    <property type="molecule type" value="Genomic_DNA"/>
</dbReference>
<dbReference type="AlphaFoldDB" id="A0A6J6LYK8"/>
<sequence length="228" mass="23589">MGTILAAERIGKTKLYDYIKAFGIAEPTGLKFPGESRGRIPDLQDWSPTTFPTVAFGQGLSVNSVQAASVFSTIANDGVRVQPTLMKSIIAPDGTVTPAPAPKTVKVVKASTAKTVRAMLESVVGKGGTAPQAAIPGYRVGGKTGTAQYVDPVCGCYNGGVVASFIGMAPADNPQLVVAVSLVNPKRNGRYGGELGAPVFKRVMTYALQARSIPPTGKTAPRLLLTAG</sequence>
<reference evidence="4" key="1">
    <citation type="submission" date="2020-05" db="EMBL/GenBank/DDBJ databases">
        <authorList>
            <person name="Chiriac C."/>
            <person name="Salcher M."/>
            <person name="Ghai R."/>
            <person name="Kavagutti S V."/>
        </authorList>
    </citation>
    <scope>NUCLEOTIDE SEQUENCE</scope>
</reference>
<keyword evidence="2" id="KW-0472">Membrane</keyword>
<dbReference type="SUPFAM" id="SSF56601">
    <property type="entry name" value="beta-lactamase/transpeptidase-like"/>
    <property type="match status" value="1"/>
</dbReference>
<dbReference type="InterPro" id="IPR012338">
    <property type="entry name" value="Beta-lactam/transpept-like"/>
</dbReference>
<evidence type="ECO:0000313" key="4">
    <source>
        <dbReference type="EMBL" id="CAB4665584.1"/>
    </source>
</evidence>
<dbReference type="GO" id="GO:0071555">
    <property type="term" value="P:cell wall organization"/>
    <property type="evidence" value="ECO:0007669"/>
    <property type="project" value="TreeGrafter"/>
</dbReference>
<gene>
    <name evidence="4" type="ORF">UFOPK2282_00805</name>
</gene>
<accession>A0A6J6LYK8</accession>
<organism evidence="4">
    <name type="scientific">freshwater metagenome</name>
    <dbReference type="NCBI Taxonomy" id="449393"/>
    <lineage>
        <taxon>unclassified sequences</taxon>
        <taxon>metagenomes</taxon>
        <taxon>ecological metagenomes</taxon>
    </lineage>
</organism>
<dbReference type="PANTHER" id="PTHR30627">
    <property type="entry name" value="PEPTIDOGLYCAN D,D-TRANSPEPTIDASE"/>
    <property type="match status" value="1"/>
</dbReference>
<evidence type="ECO:0000256" key="2">
    <source>
        <dbReference type="ARBA" id="ARBA00023136"/>
    </source>
</evidence>
<evidence type="ECO:0000259" key="3">
    <source>
        <dbReference type="Pfam" id="PF00905"/>
    </source>
</evidence>
<proteinExistence type="predicted"/>
<dbReference type="Gene3D" id="3.40.710.10">
    <property type="entry name" value="DD-peptidase/beta-lactamase superfamily"/>
    <property type="match status" value="1"/>
</dbReference>
<dbReference type="Pfam" id="PF00905">
    <property type="entry name" value="Transpeptidase"/>
    <property type="match status" value="1"/>
</dbReference>
<dbReference type="PANTHER" id="PTHR30627:SF1">
    <property type="entry name" value="PEPTIDOGLYCAN D,D-TRANSPEPTIDASE FTSI"/>
    <property type="match status" value="1"/>
</dbReference>
<dbReference type="InterPro" id="IPR050515">
    <property type="entry name" value="Beta-lactam/transpept"/>
</dbReference>
<dbReference type="InterPro" id="IPR001460">
    <property type="entry name" value="PCN-bd_Tpept"/>
</dbReference>
<comment type="subcellular location">
    <subcellularLocation>
        <location evidence="1">Membrane</location>
    </subcellularLocation>
</comment>
<feature type="domain" description="Penicillin-binding protein transpeptidase" evidence="3">
    <location>
        <begin position="6"/>
        <end position="204"/>
    </location>
</feature>
<dbReference type="Gene3D" id="3.30.450.330">
    <property type="match status" value="1"/>
</dbReference>
<dbReference type="GO" id="GO:0008658">
    <property type="term" value="F:penicillin binding"/>
    <property type="evidence" value="ECO:0007669"/>
    <property type="project" value="InterPro"/>
</dbReference>
<dbReference type="GO" id="GO:0005886">
    <property type="term" value="C:plasma membrane"/>
    <property type="evidence" value="ECO:0007669"/>
    <property type="project" value="TreeGrafter"/>
</dbReference>